<dbReference type="KEGG" id="camu:CA2015_1036"/>
<reference evidence="3 4" key="1">
    <citation type="submission" date="2015-07" db="EMBL/GenBank/DDBJ databases">
        <authorList>
            <person name="Kim K.M."/>
        </authorList>
    </citation>
    <scope>NUCLEOTIDE SEQUENCE [LARGE SCALE GENOMIC DNA]</scope>
    <source>
        <strain evidence="3 4">KCTC 12363</strain>
    </source>
</reference>
<feature type="domain" description="Endonuclease/exonuclease/phosphatase" evidence="2">
    <location>
        <begin position="36"/>
        <end position="279"/>
    </location>
</feature>
<dbReference type="PATRIC" id="fig|320787.5.peg.1151"/>
<keyword evidence="1" id="KW-0732">Signal</keyword>
<feature type="signal peptide" evidence="1">
    <location>
        <begin position="1"/>
        <end position="30"/>
    </location>
</feature>
<dbReference type="Gene3D" id="3.60.10.10">
    <property type="entry name" value="Endonuclease/exonuclease/phosphatase"/>
    <property type="match status" value="1"/>
</dbReference>
<evidence type="ECO:0000313" key="4">
    <source>
        <dbReference type="Proteomes" id="UP000036520"/>
    </source>
</evidence>
<dbReference type="InterPro" id="IPR050410">
    <property type="entry name" value="CCR4/nocturin_mRNA_transcr"/>
</dbReference>
<dbReference type="Proteomes" id="UP000036520">
    <property type="component" value="Chromosome"/>
</dbReference>
<dbReference type="AlphaFoldDB" id="A0A0H4P8N0"/>
<keyword evidence="3" id="KW-0378">Hydrolase</keyword>
<dbReference type="Pfam" id="PF03372">
    <property type="entry name" value="Exo_endo_phos"/>
    <property type="match status" value="1"/>
</dbReference>
<dbReference type="PANTHER" id="PTHR12121:SF36">
    <property type="entry name" value="ENDONUCLEASE_EXONUCLEASE_PHOSPHATASE DOMAIN-CONTAINING PROTEIN"/>
    <property type="match status" value="1"/>
</dbReference>
<protein>
    <submittedName>
        <fullName evidence="3">Metal-dependent hydrolase</fullName>
    </submittedName>
</protein>
<evidence type="ECO:0000256" key="1">
    <source>
        <dbReference type="SAM" id="SignalP"/>
    </source>
</evidence>
<dbReference type="STRING" id="320787.CA2015_1036"/>
<dbReference type="OrthoDB" id="9793162at2"/>
<dbReference type="EMBL" id="CP012040">
    <property type="protein sequence ID" value="AKP50489.1"/>
    <property type="molecule type" value="Genomic_DNA"/>
</dbReference>
<dbReference type="InterPro" id="IPR036691">
    <property type="entry name" value="Endo/exonu/phosph_ase_sf"/>
</dbReference>
<dbReference type="InterPro" id="IPR005135">
    <property type="entry name" value="Endo/exonuclease/phosphatase"/>
</dbReference>
<organism evidence="3 4">
    <name type="scientific">Cyclobacterium amurskyense</name>
    <dbReference type="NCBI Taxonomy" id="320787"/>
    <lineage>
        <taxon>Bacteria</taxon>
        <taxon>Pseudomonadati</taxon>
        <taxon>Bacteroidota</taxon>
        <taxon>Cytophagia</taxon>
        <taxon>Cytophagales</taxon>
        <taxon>Cyclobacteriaceae</taxon>
        <taxon>Cyclobacterium</taxon>
    </lineage>
</organism>
<name>A0A0H4P8N0_9BACT</name>
<feature type="chain" id="PRO_5005207861" evidence="1">
    <location>
        <begin position="31"/>
        <end position="288"/>
    </location>
</feature>
<dbReference type="RefSeq" id="WP_048640928.1">
    <property type="nucleotide sequence ID" value="NZ_CP012040.1"/>
</dbReference>
<proteinExistence type="predicted"/>
<dbReference type="GO" id="GO:0000175">
    <property type="term" value="F:3'-5'-RNA exonuclease activity"/>
    <property type="evidence" value="ECO:0007669"/>
    <property type="project" value="TreeGrafter"/>
</dbReference>
<sequence>MTYPKSAKTYRKVVLTLFLLLNVSSAIAQAQDLVIATFNIRYDNPNDAPNTWENRKLPVSQLIRFHSFDIFGIQEGMHHQVKDLESLLPNFAFVGKGRDDGKEKGEYSAIFYQKEKYKVEESATFWLAPETDHPNKGWDAALPRVCTWARMVEIATGRSFYVFNTHFDHRGVEARNQSAALILDKIKTINSQNLPVFLMGDFNVDQSTDAYRLLKNAEGMKDTFDSADFVYANNGSTNAFDLTKSHDRIIDHIFVSKGLKVKKYGILTDTYQNRFPSDHFPVMAVIAW</sequence>
<dbReference type="CDD" id="cd09083">
    <property type="entry name" value="EEP-1"/>
    <property type="match status" value="1"/>
</dbReference>
<accession>A0A0H4P8N0</accession>
<evidence type="ECO:0000259" key="2">
    <source>
        <dbReference type="Pfam" id="PF03372"/>
    </source>
</evidence>
<evidence type="ECO:0000313" key="3">
    <source>
        <dbReference type="EMBL" id="AKP50489.1"/>
    </source>
</evidence>
<dbReference type="SUPFAM" id="SSF56219">
    <property type="entry name" value="DNase I-like"/>
    <property type="match status" value="1"/>
</dbReference>
<dbReference type="PANTHER" id="PTHR12121">
    <property type="entry name" value="CARBON CATABOLITE REPRESSOR PROTEIN 4"/>
    <property type="match status" value="1"/>
</dbReference>
<keyword evidence="4" id="KW-1185">Reference proteome</keyword>
<gene>
    <name evidence="3" type="ORF">CA2015_1036</name>
</gene>